<feature type="non-terminal residue" evidence="1">
    <location>
        <position position="1"/>
    </location>
</feature>
<name>A0A8J2NTY3_9HEXA</name>
<keyword evidence="2" id="KW-1185">Reference proteome</keyword>
<gene>
    <name evidence="1" type="ORF">AFUS01_LOCUS4107</name>
</gene>
<accession>A0A8J2NTY3</accession>
<dbReference type="EMBL" id="CAJVCH010025498">
    <property type="protein sequence ID" value="CAG7698752.1"/>
    <property type="molecule type" value="Genomic_DNA"/>
</dbReference>
<evidence type="ECO:0000313" key="1">
    <source>
        <dbReference type="EMBL" id="CAG7698752.1"/>
    </source>
</evidence>
<organism evidence="1 2">
    <name type="scientific">Allacma fusca</name>
    <dbReference type="NCBI Taxonomy" id="39272"/>
    <lineage>
        <taxon>Eukaryota</taxon>
        <taxon>Metazoa</taxon>
        <taxon>Ecdysozoa</taxon>
        <taxon>Arthropoda</taxon>
        <taxon>Hexapoda</taxon>
        <taxon>Collembola</taxon>
        <taxon>Symphypleona</taxon>
        <taxon>Sminthuridae</taxon>
        <taxon>Allacma</taxon>
    </lineage>
</organism>
<protein>
    <submittedName>
        <fullName evidence="1">Uncharacterized protein</fullName>
    </submittedName>
</protein>
<sequence length="58" mass="6419">SILHSEVPLSIPALTCTTYIFGIGEINWVESDFHIWRDPGVLLIVCVIYRGLSVAVGF</sequence>
<evidence type="ECO:0000313" key="2">
    <source>
        <dbReference type="Proteomes" id="UP000708208"/>
    </source>
</evidence>
<proteinExistence type="predicted"/>
<reference evidence="1" key="1">
    <citation type="submission" date="2021-06" db="EMBL/GenBank/DDBJ databases">
        <authorList>
            <person name="Hodson N. C."/>
            <person name="Mongue J. A."/>
            <person name="Jaron S. K."/>
        </authorList>
    </citation>
    <scope>NUCLEOTIDE SEQUENCE</scope>
</reference>
<dbReference type="Proteomes" id="UP000708208">
    <property type="component" value="Unassembled WGS sequence"/>
</dbReference>
<dbReference type="AlphaFoldDB" id="A0A8J2NTY3"/>
<comment type="caution">
    <text evidence="1">The sequence shown here is derived from an EMBL/GenBank/DDBJ whole genome shotgun (WGS) entry which is preliminary data.</text>
</comment>